<sequence length="131" mass="14257">MGRASGGGGRAGEGGEMNYRQKEVGPWLKKLKCVEGRIAIVFSLVAWWSVLLVDMAGGVALHIHELSIQSRSIHTSCLQTGCSISNLCSSMDCLLYPLLPPCSCQRPASVHHPPSSPRHHRSTVKMHRISL</sequence>
<dbReference type="VEuPathDB" id="FungiDB:I7I52_08427"/>
<proteinExistence type="predicted"/>
<evidence type="ECO:0000256" key="1">
    <source>
        <dbReference type="SAM" id="MobiDB-lite"/>
    </source>
</evidence>
<gene>
    <name evidence="3" type="ORF">I7I52_08427</name>
</gene>
<accession>A0A8H7YF00</accession>
<dbReference type="Proteomes" id="UP000670092">
    <property type="component" value="Unassembled WGS sequence"/>
</dbReference>
<reference evidence="3 4" key="1">
    <citation type="submission" date="2021-01" db="EMBL/GenBank/DDBJ databases">
        <title>Chromosome-level genome assembly of a human fungal pathogen reveals clustering of transcriptionally co-regulated genes.</title>
        <authorList>
            <person name="Voorhies M."/>
            <person name="Cohen S."/>
            <person name="Shea T.P."/>
            <person name="Petrus S."/>
            <person name="Munoz J.F."/>
            <person name="Poplawski S."/>
            <person name="Goldman W.E."/>
            <person name="Michael T."/>
            <person name="Cuomo C.A."/>
            <person name="Sil A."/>
            <person name="Beyhan S."/>
        </authorList>
    </citation>
    <scope>NUCLEOTIDE SEQUENCE [LARGE SCALE GENOMIC DNA]</scope>
    <source>
        <strain evidence="3 4">G184AR</strain>
    </source>
</reference>
<dbReference type="EMBL" id="JAEVHI010000005">
    <property type="protein sequence ID" value="KAG5291174.1"/>
    <property type="molecule type" value="Genomic_DNA"/>
</dbReference>
<feature type="transmembrane region" description="Helical" evidence="2">
    <location>
        <begin position="38"/>
        <end position="63"/>
    </location>
</feature>
<name>A0A8H7YF00_AJECA</name>
<keyword evidence="2" id="KW-1133">Transmembrane helix</keyword>
<evidence type="ECO:0000256" key="2">
    <source>
        <dbReference type="SAM" id="Phobius"/>
    </source>
</evidence>
<protein>
    <submittedName>
        <fullName evidence="3">Uncharacterized protein</fullName>
    </submittedName>
</protein>
<feature type="compositionally biased region" description="Basic residues" evidence="1">
    <location>
        <begin position="117"/>
        <end position="131"/>
    </location>
</feature>
<feature type="region of interest" description="Disordered" evidence="1">
    <location>
        <begin position="110"/>
        <end position="131"/>
    </location>
</feature>
<organism evidence="3 4">
    <name type="scientific">Ajellomyces capsulatus</name>
    <name type="common">Darling's disease fungus</name>
    <name type="synonym">Histoplasma capsulatum</name>
    <dbReference type="NCBI Taxonomy" id="5037"/>
    <lineage>
        <taxon>Eukaryota</taxon>
        <taxon>Fungi</taxon>
        <taxon>Dikarya</taxon>
        <taxon>Ascomycota</taxon>
        <taxon>Pezizomycotina</taxon>
        <taxon>Eurotiomycetes</taxon>
        <taxon>Eurotiomycetidae</taxon>
        <taxon>Onygenales</taxon>
        <taxon>Ajellomycetaceae</taxon>
        <taxon>Histoplasma</taxon>
    </lineage>
</organism>
<keyword evidence="2" id="KW-0812">Transmembrane</keyword>
<keyword evidence="2" id="KW-0472">Membrane</keyword>
<evidence type="ECO:0000313" key="4">
    <source>
        <dbReference type="Proteomes" id="UP000670092"/>
    </source>
</evidence>
<evidence type="ECO:0000313" key="3">
    <source>
        <dbReference type="EMBL" id="KAG5291174.1"/>
    </source>
</evidence>
<dbReference type="AlphaFoldDB" id="A0A8H7YF00"/>
<comment type="caution">
    <text evidence="3">The sequence shown here is derived from an EMBL/GenBank/DDBJ whole genome shotgun (WGS) entry which is preliminary data.</text>
</comment>